<sequence length="135" mass="14360">MPCHKKQKGRAPEAALDTLGGRGPSTSLTVSEEGISDLKEVKEDFSRAAPGITTVPLTFHQSEEEQRVHAAHHLEVPNAGGNGAVSVQCFGKAGRAGHDSVLCHLLSRPNPPKQNLPAVFLCYVTLKLRSTKEGG</sequence>
<feature type="region of interest" description="Disordered" evidence="1">
    <location>
        <begin position="1"/>
        <end position="31"/>
    </location>
</feature>
<evidence type="ECO:0000313" key="2">
    <source>
        <dbReference type="EMBL" id="PKU30845.1"/>
    </source>
</evidence>
<protein>
    <submittedName>
        <fullName evidence="2">Uncharacterized protein</fullName>
    </submittedName>
</protein>
<reference evidence="3" key="1">
    <citation type="submission" date="2017-11" db="EMBL/GenBank/DDBJ databases">
        <authorList>
            <person name="Lima N.C."/>
            <person name="Parody-Merino A.M."/>
            <person name="Battley P.F."/>
            <person name="Fidler A.E."/>
            <person name="Prosdocimi F."/>
        </authorList>
    </citation>
    <scope>NUCLEOTIDE SEQUENCE [LARGE SCALE GENOMIC DNA]</scope>
</reference>
<accession>A0A2I0TAP0</accession>
<proteinExistence type="predicted"/>
<evidence type="ECO:0000313" key="3">
    <source>
        <dbReference type="Proteomes" id="UP000233556"/>
    </source>
</evidence>
<keyword evidence="3" id="KW-1185">Reference proteome</keyword>
<reference evidence="3" key="2">
    <citation type="submission" date="2017-12" db="EMBL/GenBank/DDBJ databases">
        <title>Genome sequence of the Bar-tailed Godwit (Limosa lapponica baueri).</title>
        <authorList>
            <person name="Lima N.C.B."/>
            <person name="Parody-Merino A.M."/>
            <person name="Battley P.F."/>
            <person name="Fidler A.E."/>
            <person name="Prosdocimi F."/>
        </authorList>
    </citation>
    <scope>NUCLEOTIDE SEQUENCE [LARGE SCALE GENOMIC DNA]</scope>
</reference>
<dbReference type="Proteomes" id="UP000233556">
    <property type="component" value="Unassembled WGS sequence"/>
</dbReference>
<name>A0A2I0TAP0_LIMLA</name>
<organism evidence="2 3">
    <name type="scientific">Limosa lapponica baueri</name>
    <dbReference type="NCBI Taxonomy" id="1758121"/>
    <lineage>
        <taxon>Eukaryota</taxon>
        <taxon>Metazoa</taxon>
        <taxon>Chordata</taxon>
        <taxon>Craniata</taxon>
        <taxon>Vertebrata</taxon>
        <taxon>Euteleostomi</taxon>
        <taxon>Archelosauria</taxon>
        <taxon>Archosauria</taxon>
        <taxon>Dinosauria</taxon>
        <taxon>Saurischia</taxon>
        <taxon>Theropoda</taxon>
        <taxon>Coelurosauria</taxon>
        <taxon>Aves</taxon>
        <taxon>Neognathae</taxon>
        <taxon>Neoaves</taxon>
        <taxon>Charadriiformes</taxon>
        <taxon>Scolopacidae</taxon>
        <taxon>Limosa</taxon>
    </lineage>
</organism>
<gene>
    <name evidence="2" type="ORF">llap_18850</name>
</gene>
<dbReference type="EMBL" id="KZ513857">
    <property type="protein sequence ID" value="PKU30845.1"/>
    <property type="molecule type" value="Genomic_DNA"/>
</dbReference>
<dbReference type="AlphaFoldDB" id="A0A2I0TAP0"/>
<evidence type="ECO:0000256" key="1">
    <source>
        <dbReference type="SAM" id="MobiDB-lite"/>
    </source>
</evidence>